<feature type="region of interest" description="Disordered" evidence="1">
    <location>
        <begin position="556"/>
        <end position="583"/>
    </location>
</feature>
<comment type="caution">
    <text evidence="2">The sequence shown here is derived from an EMBL/GenBank/DDBJ whole genome shotgun (WGS) entry which is preliminary data.</text>
</comment>
<organism evidence="2 3">
    <name type="scientific">Dryococelus australis</name>
    <dbReference type="NCBI Taxonomy" id="614101"/>
    <lineage>
        <taxon>Eukaryota</taxon>
        <taxon>Metazoa</taxon>
        <taxon>Ecdysozoa</taxon>
        <taxon>Arthropoda</taxon>
        <taxon>Hexapoda</taxon>
        <taxon>Insecta</taxon>
        <taxon>Pterygota</taxon>
        <taxon>Neoptera</taxon>
        <taxon>Polyneoptera</taxon>
        <taxon>Phasmatodea</taxon>
        <taxon>Verophasmatodea</taxon>
        <taxon>Anareolatae</taxon>
        <taxon>Phasmatidae</taxon>
        <taxon>Eurycanthinae</taxon>
        <taxon>Dryococelus</taxon>
    </lineage>
</organism>
<evidence type="ECO:0000313" key="2">
    <source>
        <dbReference type="EMBL" id="KAJ8879102.1"/>
    </source>
</evidence>
<evidence type="ECO:0000313" key="3">
    <source>
        <dbReference type="Proteomes" id="UP001159363"/>
    </source>
</evidence>
<feature type="region of interest" description="Disordered" evidence="1">
    <location>
        <begin position="21"/>
        <end position="55"/>
    </location>
</feature>
<feature type="compositionally biased region" description="Polar residues" evidence="1">
    <location>
        <begin position="986"/>
        <end position="1018"/>
    </location>
</feature>
<keyword evidence="3" id="KW-1185">Reference proteome</keyword>
<protein>
    <submittedName>
        <fullName evidence="2">Uncharacterized protein</fullName>
    </submittedName>
</protein>
<name>A0ABQ9H4B5_9NEOP</name>
<feature type="region of interest" description="Disordered" evidence="1">
    <location>
        <begin position="299"/>
        <end position="328"/>
    </location>
</feature>
<proteinExistence type="predicted"/>
<reference evidence="2 3" key="1">
    <citation type="submission" date="2023-02" db="EMBL/GenBank/DDBJ databases">
        <title>LHISI_Scaffold_Assembly.</title>
        <authorList>
            <person name="Stuart O.P."/>
            <person name="Cleave R."/>
            <person name="Magrath M.J.L."/>
            <person name="Mikheyev A.S."/>
        </authorList>
    </citation>
    <scope>NUCLEOTIDE SEQUENCE [LARGE SCALE GENOMIC DNA]</scope>
    <source>
        <strain evidence="2">Daus_M_001</strain>
        <tissue evidence="2">Leg muscle</tissue>
    </source>
</reference>
<accession>A0ABQ9H4B5</accession>
<feature type="region of interest" description="Disordered" evidence="1">
    <location>
        <begin position="944"/>
        <end position="1038"/>
    </location>
</feature>
<sequence length="1038" mass="115073">MFMLYHSGHLAAILDKSTSTTLSRRLTPSTPTLRTRWRSSNSPDSHSGGPGFDSQSGHRDFGFPWFTEITPGDFWDRSVTKAMADSFLNPSCAICSVSNHLAVDNMLNQLPTHLPPPDSSPIPVLSYAQQQRHRQESVGRRQSFHQSFACGAIVNYVEKLWSIRSDCGKCGARRACRTILEHVVLIMARVSHKVLQAPSRTVGFTCRYHTLSSIQATDTSLAVVPQSPVVIHTPFARAHSPDGLRQRLLAAGLRQPPPRIFPTRVIRRGGLRRQPISPEPSCVVAKRIGNSSRREEVCDSSKSCHCRHSRDSQKRSRQPRAHLVPGRGKGEVGLRLRRGAAESAPTAAHFPSALSTDTNAIKQRRTFREVRTKTQCINTAIPLGRLGSVAISWEEDRTFLLMKPQLEDTAQILQHDWLQMYVDIPLANNYVGNENKKCCKMTYESNGEIWAALTIEILRADEGKARRVWSTAAVQGWGEIGDARENPPTSGIVRHDSICSICENPGAIQSEIEGPIEVSDVREHFEEFWNKAVGPAVMKTAPGAIRPFTVISNMPPKRKAIGRSTPQAKRKRASRASETDEQREVRLEPVRLERDDLVFPTCDVYLAYWHLTAVAHKLMYVGHGNYRDHQRESLCTFQRIVTEFIVHTVPLKTCTPVHSLAFSGDGTLDVRGNVSLIVAALLGVECVKRLQVGVDLKKVLSRMKPSLNRKYFIVLSSKIAPSVISATFFVAAVSQHLRAGTREAIINPLPIPLQTVIALVYHCPRHACLMPQKRADPALHFVSHWQLSLASKSRSGFNFQPVHSGFLHVGIVPDDTVGSNFPQGSLVSPALSFRCCSLLTSITLTGSQDLDMAIISKMLDYDSSRLTAFCTVRLRAARVFPHICTTTAISLPAAIDPTELPSNVLDMFFTVTPTDPADLLGNEWAAINNELLRADKGEARAEMESKVGRSGRFARGPADQQYRPPRFPREKVWERAPPGIEPDLPRSQSAGVSQQESLCKSQSARVSNQESVYKSQSAKVCPQDSVCKSLSSRVSRQE</sequence>
<feature type="compositionally biased region" description="Polar residues" evidence="1">
    <location>
        <begin position="1026"/>
        <end position="1038"/>
    </location>
</feature>
<dbReference type="Proteomes" id="UP001159363">
    <property type="component" value="Chromosome 6"/>
</dbReference>
<dbReference type="EMBL" id="JARBHB010000007">
    <property type="protein sequence ID" value="KAJ8879102.1"/>
    <property type="molecule type" value="Genomic_DNA"/>
</dbReference>
<feature type="compositionally biased region" description="Low complexity" evidence="1">
    <location>
        <begin position="21"/>
        <end position="40"/>
    </location>
</feature>
<evidence type="ECO:0000256" key="1">
    <source>
        <dbReference type="SAM" id="MobiDB-lite"/>
    </source>
</evidence>
<gene>
    <name evidence="2" type="ORF">PR048_019708</name>
</gene>